<gene>
    <name evidence="18" type="ORF">GWI33_006547</name>
</gene>
<evidence type="ECO:0000256" key="9">
    <source>
        <dbReference type="ARBA" id="ARBA00022946"/>
    </source>
</evidence>
<dbReference type="OrthoDB" id="5418055at2759"/>
<dbReference type="PROSITE" id="PS01070">
    <property type="entry name" value="NUCLEASE_NON_SPEC"/>
    <property type="match status" value="1"/>
</dbReference>
<dbReference type="SUPFAM" id="SSF54060">
    <property type="entry name" value="His-Me finger endonucleases"/>
    <property type="match status" value="1"/>
</dbReference>
<evidence type="ECO:0000256" key="14">
    <source>
        <dbReference type="RuleBase" id="RU366055"/>
    </source>
</evidence>
<evidence type="ECO:0000259" key="16">
    <source>
        <dbReference type="SMART" id="SM00477"/>
    </source>
</evidence>
<dbReference type="SMART" id="SM00477">
    <property type="entry name" value="NUC"/>
    <property type="match status" value="1"/>
</dbReference>
<dbReference type="EMBL" id="JAACXV010000032">
    <property type="protein sequence ID" value="KAF7286252.1"/>
    <property type="molecule type" value="Genomic_DNA"/>
</dbReference>
<evidence type="ECO:0000256" key="10">
    <source>
        <dbReference type="ARBA" id="ARBA00023128"/>
    </source>
</evidence>
<dbReference type="FunFam" id="3.40.570.10:FF:000002">
    <property type="entry name" value="Endonuclease G, mitochondrial"/>
    <property type="match status" value="1"/>
</dbReference>
<dbReference type="CDD" id="cd00091">
    <property type="entry name" value="NUC"/>
    <property type="match status" value="1"/>
</dbReference>
<evidence type="ECO:0000256" key="8">
    <source>
        <dbReference type="ARBA" id="ARBA00022842"/>
    </source>
</evidence>
<evidence type="ECO:0000256" key="11">
    <source>
        <dbReference type="ARBA" id="ARBA00023157"/>
    </source>
</evidence>
<evidence type="ECO:0000256" key="6">
    <source>
        <dbReference type="ARBA" id="ARBA00022759"/>
    </source>
</evidence>
<comment type="cofactor">
    <cofactor evidence="1 14">
        <name>Mg(2+)</name>
        <dbReference type="ChEBI" id="CHEBI:18420"/>
    </cofactor>
</comment>
<keyword evidence="8" id="KW-0460">Magnesium</keyword>
<dbReference type="GO" id="GO:0003676">
    <property type="term" value="F:nucleic acid binding"/>
    <property type="evidence" value="ECO:0007669"/>
    <property type="project" value="InterPro"/>
</dbReference>
<keyword evidence="19" id="KW-1185">Reference proteome</keyword>
<dbReference type="Gene3D" id="3.40.570.10">
    <property type="entry name" value="Extracellular Endonuclease, subunit A"/>
    <property type="match status" value="1"/>
</dbReference>
<dbReference type="EC" id="3.1.30.-" evidence="14"/>
<keyword evidence="4 14" id="KW-0540">Nuclease</keyword>
<comment type="caution">
    <text evidence="18">The sequence shown here is derived from an EMBL/GenBank/DDBJ whole genome shotgun (WGS) entry which is preliminary data.</text>
</comment>
<evidence type="ECO:0000256" key="12">
    <source>
        <dbReference type="PIRSR" id="PIRSR640255-1"/>
    </source>
</evidence>
<keyword evidence="9" id="KW-0809">Transit peptide</keyword>
<feature type="domain" description="DNA/RNA non-specific endonuclease/pyrophosphatase/phosphodiesterase" evidence="17">
    <location>
        <begin position="139"/>
        <end position="350"/>
    </location>
</feature>
<dbReference type="InterPro" id="IPR020821">
    <property type="entry name" value="ENPP1-3/EXOG-like_nuc-like"/>
</dbReference>
<dbReference type="GO" id="GO:0046872">
    <property type="term" value="F:metal ion binding"/>
    <property type="evidence" value="ECO:0007669"/>
    <property type="project" value="UniProtKB-KW"/>
</dbReference>
<dbReference type="InterPro" id="IPR001604">
    <property type="entry name" value="Endo_G_ENPP1-like_dom"/>
</dbReference>
<evidence type="ECO:0000259" key="17">
    <source>
        <dbReference type="SMART" id="SM00892"/>
    </source>
</evidence>
<dbReference type="InterPro" id="IPR018524">
    <property type="entry name" value="DNA/RNA_endonuclease_AS"/>
</dbReference>
<dbReference type="SMART" id="SM00892">
    <property type="entry name" value="Endonuclease_NS"/>
    <property type="match status" value="1"/>
</dbReference>
<name>A0A834IW65_RHYFE</name>
<evidence type="ECO:0000313" key="18">
    <source>
        <dbReference type="EMBL" id="KAF7286252.1"/>
    </source>
</evidence>
<sequence>MSTRAFKNVIIVTTVASSAFYAGYLYHERSLVNTLSLYRIENKPGLPLFGTTSVDSLSNVKQDEQSSCFHNLISTKISNLFSNVSLKNPNYSFFDSVNAATPIPNSNLPVVPDKVVPQYKNRVSQIMKYGFPSLDNIRSFDDYVLSYDKRNRVAHWVFEHITQDSIQANEKVDRSKCQFVPDESIHPLFRSDNSDYKGSGYDRGHLAAAGNHKSNQKHIEQTFYLSNMAPQVGKGFNRDMWNKLERYVRKMTRSYRNIYCCTGPLYLPKKESDGKLYVKYEVIGANHVAVPTHFFKVVVGETEEGQLDMESYVMANEPIDDKVALEYFQVPPHLIEKASGLLFFDGVAKNRLSKINGKMNNIEK</sequence>
<evidence type="ECO:0000313" key="19">
    <source>
        <dbReference type="Proteomes" id="UP000625711"/>
    </source>
</evidence>
<comment type="subcellular location">
    <subcellularLocation>
        <location evidence="2">Mitochondrion</location>
    </subcellularLocation>
</comment>
<evidence type="ECO:0000256" key="15">
    <source>
        <dbReference type="SAM" id="Phobius"/>
    </source>
</evidence>
<keyword evidence="11" id="KW-1015">Disulfide bond</keyword>
<dbReference type="InterPro" id="IPR044925">
    <property type="entry name" value="His-Me_finger_sf"/>
</dbReference>
<feature type="active site" description="Proton acceptor" evidence="12">
    <location>
        <position position="205"/>
    </location>
</feature>
<dbReference type="GO" id="GO:0006309">
    <property type="term" value="P:apoptotic DNA fragmentation"/>
    <property type="evidence" value="ECO:0007669"/>
    <property type="project" value="TreeGrafter"/>
</dbReference>
<organism evidence="18 19">
    <name type="scientific">Rhynchophorus ferrugineus</name>
    <name type="common">Red palm weevil</name>
    <name type="synonym">Curculio ferrugineus</name>
    <dbReference type="NCBI Taxonomy" id="354439"/>
    <lineage>
        <taxon>Eukaryota</taxon>
        <taxon>Metazoa</taxon>
        <taxon>Ecdysozoa</taxon>
        <taxon>Arthropoda</taxon>
        <taxon>Hexapoda</taxon>
        <taxon>Insecta</taxon>
        <taxon>Pterygota</taxon>
        <taxon>Neoptera</taxon>
        <taxon>Endopterygota</taxon>
        <taxon>Coleoptera</taxon>
        <taxon>Polyphaga</taxon>
        <taxon>Cucujiformia</taxon>
        <taxon>Curculionidae</taxon>
        <taxon>Dryophthorinae</taxon>
        <taxon>Rhynchophorus</taxon>
    </lineage>
</organism>
<dbReference type="Proteomes" id="UP000625711">
    <property type="component" value="Unassembled WGS sequence"/>
</dbReference>
<dbReference type="GO" id="GO:0005634">
    <property type="term" value="C:nucleus"/>
    <property type="evidence" value="ECO:0007669"/>
    <property type="project" value="TreeGrafter"/>
</dbReference>
<dbReference type="GO" id="GO:0000014">
    <property type="term" value="F:single-stranded DNA endodeoxyribonuclease activity"/>
    <property type="evidence" value="ECO:0007669"/>
    <property type="project" value="TreeGrafter"/>
</dbReference>
<dbReference type="PANTHER" id="PTHR13966:SF5">
    <property type="entry name" value="ENDONUCLEASE G, MITOCHONDRIAL"/>
    <property type="match status" value="1"/>
</dbReference>
<keyword evidence="15" id="KW-0472">Membrane</keyword>
<evidence type="ECO:0000256" key="5">
    <source>
        <dbReference type="ARBA" id="ARBA00022723"/>
    </source>
</evidence>
<evidence type="ECO:0000256" key="1">
    <source>
        <dbReference type="ARBA" id="ARBA00001946"/>
    </source>
</evidence>
<keyword evidence="15" id="KW-1133">Transmembrane helix</keyword>
<dbReference type="GO" id="GO:0004521">
    <property type="term" value="F:RNA endonuclease activity"/>
    <property type="evidence" value="ECO:0007669"/>
    <property type="project" value="TreeGrafter"/>
</dbReference>
<dbReference type="InterPro" id="IPR044929">
    <property type="entry name" value="DNA/RNA_non-sp_Endonuclease_sf"/>
</dbReference>
<evidence type="ECO:0000256" key="2">
    <source>
        <dbReference type="ARBA" id="ARBA00004173"/>
    </source>
</evidence>
<comment type="similarity">
    <text evidence="3 14">Belongs to the DNA/RNA non-specific endonuclease family.</text>
</comment>
<dbReference type="PANTHER" id="PTHR13966">
    <property type="entry name" value="ENDONUCLEASE RELATED"/>
    <property type="match status" value="1"/>
</dbReference>
<keyword evidence="7 14" id="KW-0378">Hydrolase</keyword>
<feature type="transmembrane region" description="Helical" evidence="15">
    <location>
        <begin position="9"/>
        <end position="27"/>
    </location>
</feature>
<protein>
    <recommendedName>
        <fullName evidence="14">Endonuclease</fullName>
        <ecNumber evidence="14">3.1.30.-</ecNumber>
    </recommendedName>
</protein>
<feature type="domain" description="ENPP1-3/EXOG-like endonuclease/phosphodiesterase" evidence="16">
    <location>
        <begin position="140"/>
        <end position="350"/>
    </location>
</feature>
<evidence type="ECO:0000256" key="4">
    <source>
        <dbReference type="ARBA" id="ARBA00022722"/>
    </source>
</evidence>
<dbReference type="Pfam" id="PF01223">
    <property type="entry name" value="Endonuclease_NS"/>
    <property type="match status" value="1"/>
</dbReference>
<dbReference type="AlphaFoldDB" id="A0A834IW65"/>
<dbReference type="InterPro" id="IPR040255">
    <property type="entry name" value="Non-specific_endonuclease"/>
</dbReference>
<keyword evidence="5 13" id="KW-0479">Metal-binding</keyword>
<evidence type="ECO:0000256" key="13">
    <source>
        <dbReference type="PIRSR" id="PIRSR640255-2"/>
    </source>
</evidence>
<dbReference type="GO" id="GO:0005743">
    <property type="term" value="C:mitochondrial inner membrane"/>
    <property type="evidence" value="ECO:0007669"/>
    <property type="project" value="TreeGrafter"/>
</dbReference>
<accession>A0A834IW65</accession>
<keyword evidence="15" id="KW-0812">Transmembrane</keyword>
<proteinExistence type="inferred from homology"/>
<evidence type="ECO:0000256" key="3">
    <source>
        <dbReference type="ARBA" id="ARBA00010052"/>
    </source>
</evidence>
<keyword evidence="10" id="KW-0496">Mitochondrion</keyword>
<evidence type="ECO:0000256" key="7">
    <source>
        <dbReference type="ARBA" id="ARBA00022801"/>
    </source>
</evidence>
<keyword evidence="6 14" id="KW-0255">Endonuclease</keyword>
<reference evidence="18" key="1">
    <citation type="submission" date="2020-08" db="EMBL/GenBank/DDBJ databases">
        <title>Genome sequencing and assembly of the red palm weevil Rhynchophorus ferrugineus.</title>
        <authorList>
            <person name="Dias G.B."/>
            <person name="Bergman C.M."/>
            <person name="Manee M."/>
        </authorList>
    </citation>
    <scope>NUCLEOTIDE SEQUENCE</scope>
    <source>
        <strain evidence="18">AA-2017</strain>
        <tissue evidence="18">Whole larva</tissue>
    </source>
</reference>
<feature type="binding site" evidence="13">
    <location>
        <position position="237"/>
    </location>
    <ligand>
        <name>Mg(2+)</name>
        <dbReference type="ChEBI" id="CHEBI:18420"/>
        <note>catalytic</note>
    </ligand>
</feature>